<dbReference type="EMBL" id="POTX01000003">
    <property type="protein sequence ID" value="PZG00910.1"/>
    <property type="molecule type" value="Genomic_DNA"/>
</dbReference>
<comment type="caution">
    <text evidence="1">The sequence shown here is derived from an EMBL/GenBank/DDBJ whole genome shotgun (WGS) entry which is preliminary data.</text>
</comment>
<sequence>MADDERERSHFGPRTREAVTRIQALLGLPPTGEVDAGLLDLAAAARDRLGGGREQDPGVRVVEGAVSAGIGKTPVREVLTRAARLPAEKQRLFMRR</sequence>
<proteinExistence type="predicted"/>
<protein>
    <submittedName>
        <fullName evidence="1">Uncharacterized protein</fullName>
    </submittedName>
</protein>
<accession>A0A2W2DJA1</accession>
<keyword evidence="2" id="KW-1185">Reference proteome</keyword>
<gene>
    <name evidence="1" type="ORF">C1I93_01160</name>
</gene>
<name>A0A2W2DJA1_9ACTN</name>
<evidence type="ECO:0000313" key="1">
    <source>
        <dbReference type="EMBL" id="PZG00910.1"/>
    </source>
</evidence>
<dbReference type="SUPFAM" id="SSF47090">
    <property type="entry name" value="PGBD-like"/>
    <property type="match status" value="1"/>
</dbReference>
<dbReference type="AlphaFoldDB" id="A0A2W2DJA1"/>
<dbReference type="InterPro" id="IPR002477">
    <property type="entry name" value="Peptidoglycan-bd-like"/>
</dbReference>
<dbReference type="RefSeq" id="WP_111241296.1">
    <property type="nucleotide sequence ID" value="NZ_AP023358.1"/>
</dbReference>
<dbReference type="Proteomes" id="UP000248627">
    <property type="component" value="Unassembled WGS sequence"/>
</dbReference>
<reference evidence="1 2" key="1">
    <citation type="submission" date="2018-01" db="EMBL/GenBank/DDBJ databases">
        <title>Draft genome sequence of Jishengella endophytica.</title>
        <authorList>
            <person name="Sahin N."/>
            <person name="Ay H."/>
            <person name="Saygin H."/>
        </authorList>
    </citation>
    <scope>NUCLEOTIDE SEQUENCE [LARGE SCALE GENOMIC DNA]</scope>
    <source>
        <strain evidence="1 2">DSM 45430</strain>
    </source>
</reference>
<evidence type="ECO:0000313" key="2">
    <source>
        <dbReference type="Proteomes" id="UP000248627"/>
    </source>
</evidence>
<organism evidence="1 2">
    <name type="scientific">Micromonospora endophytica</name>
    <dbReference type="NCBI Taxonomy" id="515350"/>
    <lineage>
        <taxon>Bacteria</taxon>
        <taxon>Bacillati</taxon>
        <taxon>Actinomycetota</taxon>
        <taxon>Actinomycetes</taxon>
        <taxon>Micromonosporales</taxon>
        <taxon>Micromonosporaceae</taxon>
        <taxon>Micromonospora</taxon>
    </lineage>
</organism>
<dbReference type="Pfam" id="PF01471">
    <property type="entry name" value="PG_binding_1"/>
    <property type="match status" value="1"/>
</dbReference>
<dbReference type="InterPro" id="IPR036365">
    <property type="entry name" value="PGBD-like_sf"/>
</dbReference>